<dbReference type="EMBL" id="CP014135">
    <property type="protein sequence ID" value="AMB87980.1"/>
    <property type="molecule type" value="Genomic_DNA"/>
</dbReference>
<dbReference type="KEGG" id="pagb:AWM79_22950"/>
<evidence type="ECO:0000313" key="2">
    <source>
        <dbReference type="Proteomes" id="UP000063229"/>
    </source>
</evidence>
<organism evidence="1 2">
    <name type="scientific">Pseudomonas agarici</name>
    <dbReference type="NCBI Taxonomy" id="46677"/>
    <lineage>
        <taxon>Bacteria</taxon>
        <taxon>Pseudomonadati</taxon>
        <taxon>Pseudomonadota</taxon>
        <taxon>Gammaproteobacteria</taxon>
        <taxon>Pseudomonadales</taxon>
        <taxon>Pseudomonadaceae</taxon>
        <taxon>Pseudomonas</taxon>
    </lineage>
</organism>
<name>A0A0X1T777_PSEAA</name>
<sequence>MNEIRTRFFAMVSSHGERMTICLTMSWGQAFYSVEIEDLFLLLPPTISKLPNSLRNVDIIFSPTYEIVLCTFIPSGLINISTK</sequence>
<dbReference type="AlphaFoldDB" id="A0A0X1T777"/>
<accession>A0A0X1T777</accession>
<keyword evidence="2" id="KW-1185">Reference proteome</keyword>
<dbReference type="Proteomes" id="UP000063229">
    <property type="component" value="Chromosome"/>
</dbReference>
<protein>
    <submittedName>
        <fullName evidence="1">Uncharacterized protein</fullName>
    </submittedName>
</protein>
<evidence type="ECO:0000313" key="1">
    <source>
        <dbReference type="EMBL" id="AMB87980.1"/>
    </source>
</evidence>
<reference evidence="1 2" key="1">
    <citation type="submission" date="2016-01" db="EMBL/GenBank/DDBJ databases">
        <authorList>
            <person name="McClelland M."/>
            <person name="Jain A."/>
            <person name="Saraogi P."/>
            <person name="Mendelson R."/>
            <person name="Westerman R."/>
            <person name="SanMiguel P."/>
            <person name="Csonka L."/>
        </authorList>
    </citation>
    <scope>NUCLEOTIDE SEQUENCE [LARGE SCALE GENOMIC DNA]</scope>
    <source>
        <strain evidence="1 2">NCPPB 2472</strain>
    </source>
</reference>
<proteinExistence type="predicted"/>
<gene>
    <name evidence="1" type="ORF">AWM79_22950</name>
</gene>